<evidence type="ECO:0000313" key="1">
    <source>
        <dbReference type="EMBL" id="QEG13550.1"/>
    </source>
</evidence>
<organism evidence="1 2">
    <name type="scientific">Bacillus phage vB_BspS_SplendidRed</name>
    <dbReference type="NCBI Taxonomy" id="2591379"/>
    <lineage>
        <taxon>Viruses</taxon>
        <taxon>Duplodnaviria</taxon>
        <taxon>Heunggongvirae</taxon>
        <taxon>Uroviricota</taxon>
        <taxon>Caudoviricetes</taxon>
        <taxon>Trautnerviridae</taxon>
        <taxon>Polsinellivirinae</taxon>
        <taxon>Splendidredvirus</taxon>
        <taxon>Splendidredvirus splendidred</taxon>
    </lineage>
</organism>
<gene>
    <name evidence="1" type="ORF">SPLENDIDRED_76</name>
</gene>
<name>A0A5B9NN32_9CAUD</name>
<protein>
    <submittedName>
        <fullName evidence="1">Uncharacterized protein</fullName>
    </submittedName>
</protein>
<dbReference type="EMBL" id="MN013088">
    <property type="protein sequence ID" value="QEG13550.1"/>
    <property type="molecule type" value="Genomic_DNA"/>
</dbReference>
<proteinExistence type="predicted"/>
<sequence length="76" mass="8319">MRAQPLTPDALRCLRAALEKAERGEYTSFIFAATLTEEPGNDSIDVYFGNVGIKEVSMLAAETILAVDDKLKEEGQ</sequence>
<keyword evidence="2" id="KW-1185">Reference proteome</keyword>
<reference evidence="1 2" key="1">
    <citation type="submission" date="2019-06" db="EMBL/GenBank/DDBJ databases">
        <authorList>
            <person name="Handoko Y.A."/>
            <person name="Wardani A.K."/>
            <person name="Sutrisno A.A."/>
            <person name="Widjanarko S.B."/>
            <person name="Sharma R."/>
            <person name="Grose J.H."/>
        </authorList>
    </citation>
    <scope>NUCLEOTIDE SEQUENCE [LARGE SCALE GENOMIC DNA]</scope>
</reference>
<evidence type="ECO:0000313" key="2">
    <source>
        <dbReference type="Proteomes" id="UP000324040"/>
    </source>
</evidence>
<accession>A0A5B9NN32</accession>
<dbReference type="Proteomes" id="UP000324040">
    <property type="component" value="Segment"/>
</dbReference>